<gene>
    <name evidence="1" type="ORF">SBAD_LOCUS7438</name>
</gene>
<accession>A0A183IUZ1</accession>
<dbReference type="EMBL" id="UZAM01010624">
    <property type="protein sequence ID" value="VDP13095.1"/>
    <property type="molecule type" value="Genomic_DNA"/>
</dbReference>
<proteinExistence type="predicted"/>
<dbReference type="Proteomes" id="UP000270296">
    <property type="component" value="Unassembled WGS sequence"/>
</dbReference>
<protein>
    <submittedName>
        <fullName evidence="3">AGC-kinase C-terminal domain-containing protein</fullName>
    </submittedName>
</protein>
<dbReference type="WBParaSite" id="SBAD_0000771701-mRNA-1">
    <property type="protein sequence ID" value="SBAD_0000771701-mRNA-1"/>
    <property type="gene ID" value="SBAD_0000771701"/>
</dbReference>
<evidence type="ECO:0000313" key="3">
    <source>
        <dbReference type="WBParaSite" id="SBAD_0000771701-mRNA-1"/>
    </source>
</evidence>
<reference evidence="3" key="1">
    <citation type="submission" date="2016-06" db="UniProtKB">
        <authorList>
            <consortium name="WormBaseParasite"/>
        </authorList>
    </citation>
    <scope>IDENTIFICATION</scope>
</reference>
<name>A0A183IUZ1_9BILA</name>
<evidence type="ECO:0000313" key="2">
    <source>
        <dbReference type="Proteomes" id="UP000270296"/>
    </source>
</evidence>
<keyword evidence="2" id="KW-1185">Reference proteome</keyword>
<evidence type="ECO:0000313" key="1">
    <source>
        <dbReference type="EMBL" id="VDP13095.1"/>
    </source>
</evidence>
<reference evidence="1 2" key="2">
    <citation type="submission" date="2018-11" db="EMBL/GenBank/DDBJ databases">
        <authorList>
            <consortium name="Pathogen Informatics"/>
        </authorList>
    </citation>
    <scope>NUCLEOTIDE SEQUENCE [LARGE SCALE GENOMIC DNA]</scope>
</reference>
<sequence>MVCNVKLALLGMYDGPPDNPFLNFRTEYIPQQSSPFYNELPLHMFDVPTAAGSPETISRNVFEKMPRTEAHVSPVLPGNNHHRRPGYFEQLAGMGLGIGK</sequence>
<organism evidence="3">
    <name type="scientific">Soboliphyme baturini</name>
    <dbReference type="NCBI Taxonomy" id="241478"/>
    <lineage>
        <taxon>Eukaryota</taxon>
        <taxon>Metazoa</taxon>
        <taxon>Ecdysozoa</taxon>
        <taxon>Nematoda</taxon>
        <taxon>Enoplea</taxon>
        <taxon>Dorylaimia</taxon>
        <taxon>Dioctophymatida</taxon>
        <taxon>Dioctophymatoidea</taxon>
        <taxon>Soboliphymatidae</taxon>
        <taxon>Soboliphyme</taxon>
    </lineage>
</organism>
<dbReference type="AlphaFoldDB" id="A0A183IUZ1"/>